<evidence type="ECO:0000256" key="1">
    <source>
        <dbReference type="SAM" id="MobiDB-lite"/>
    </source>
</evidence>
<evidence type="ECO:0000313" key="3">
    <source>
        <dbReference type="Proteomes" id="UP001562354"/>
    </source>
</evidence>
<reference evidence="2 3" key="1">
    <citation type="submission" date="2024-07" db="EMBL/GenBank/DDBJ databases">
        <title>Draft sequence of the Neodothiora populina.</title>
        <authorList>
            <person name="Drown D.D."/>
            <person name="Schuette U.S."/>
            <person name="Buechlein A.B."/>
            <person name="Rusch D.R."/>
            <person name="Winton L.W."/>
            <person name="Adams G.A."/>
        </authorList>
    </citation>
    <scope>NUCLEOTIDE SEQUENCE [LARGE SCALE GENOMIC DNA]</scope>
    <source>
        <strain evidence="2 3">CPC 39397</strain>
    </source>
</reference>
<protein>
    <submittedName>
        <fullName evidence="2">Uncharacterized protein</fullName>
    </submittedName>
</protein>
<dbReference type="RefSeq" id="XP_069197537.1">
    <property type="nucleotide sequence ID" value="XM_069348323.1"/>
</dbReference>
<dbReference type="Proteomes" id="UP001562354">
    <property type="component" value="Unassembled WGS sequence"/>
</dbReference>
<accession>A0ABR3P5D2</accession>
<keyword evidence="3" id="KW-1185">Reference proteome</keyword>
<organism evidence="2 3">
    <name type="scientific">Neodothiora populina</name>
    <dbReference type="NCBI Taxonomy" id="2781224"/>
    <lineage>
        <taxon>Eukaryota</taxon>
        <taxon>Fungi</taxon>
        <taxon>Dikarya</taxon>
        <taxon>Ascomycota</taxon>
        <taxon>Pezizomycotina</taxon>
        <taxon>Dothideomycetes</taxon>
        <taxon>Dothideomycetidae</taxon>
        <taxon>Dothideales</taxon>
        <taxon>Dothioraceae</taxon>
        <taxon>Neodothiora</taxon>
    </lineage>
</organism>
<feature type="region of interest" description="Disordered" evidence="1">
    <location>
        <begin position="196"/>
        <end position="228"/>
    </location>
</feature>
<name>A0ABR3P5D2_9PEZI</name>
<sequence>MRDLAEPAYVFTIPSFVDGTPLDCRIYHPPIFEHEGPVTSDEAWVKKGSVIAHPYAPLGGSMDDPVVMVAVVVLLKLGFVVGTFNFRGAAESKGSTSWTGKSELDDYISFTNLMVHYLNDLRFPSVAEQKLADGMDGDLTGVTPSTLRDISLVLGGYSYGSLITSQLPETEALLEQCKQPKYELNARETLLRAQSLASQTNERLQVQMRQKQHERGRPLPNVHKKSNSHHSIVYGGQETSLHGHQRTGSHSSGSGGGGSGRRCSSGCGGGNRRSVDIPGRIKDHIVHHHNVHRHSSDGRRRSVRRSSSRSVRNHVSHSHAPDATTTTPSLEKVLPANATTVICGGVKTHYLLISPLLPPLSAFLSPSWASMLLMRPFDSETLVRNKTLVVFGSEDGFTSARRMRAWCKKMEMQSTAKDFEWHEEEKAGHFWRERGVIKGLATRVERWAISIG</sequence>
<feature type="compositionally biased region" description="Basic residues" evidence="1">
    <location>
        <begin position="301"/>
        <end position="317"/>
    </location>
</feature>
<dbReference type="PANTHER" id="PTHR42103">
    <property type="entry name" value="ALPHA/BETA-HYDROLASES SUPERFAMILY PROTEIN"/>
    <property type="match status" value="1"/>
</dbReference>
<comment type="caution">
    <text evidence="2">The sequence shown here is derived from an EMBL/GenBank/DDBJ whole genome shotgun (WGS) entry which is preliminary data.</text>
</comment>
<proteinExistence type="predicted"/>
<feature type="compositionally biased region" description="Polar residues" evidence="1">
    <location>
        <begin position="196"/>
        <end position="209"/>
    </location>
</feature>
<feature type="region of interest" description="Disordered" evidence="1">
    <location>
        <begin position="240"/>
        <end position="331"/>
    </location>
</feature>
<dbReference type="SUPFAM" id="SSF53474">
    <property type="entry name" value="alpha/beta-Hydrolases"/>
    <property type="match status" value="1"/>
</dbReference>
<gene>
    <name evidence="2" type="ORF">AAFC00_006382</name>
</gene>
<dbReference type="EMBL" id="JBFMKM010000014">
    <property type="protein sequence ID" value="KAL1297855.1"/>
    <property type="molecule type" value="Genomic_DNA"/>
</dbReference>
<feature type="compositionally biased region" description="Basic and acidic residues" evidence="1">
    <location>
        <begin position="273"/>
        <end position="284"/>
    </location>
</feature>
<dbReference type="Gene3D" id="3.40.50.1820">
    <property type="entry name" value="alpha/beta hydrolase"/>
    <property type="match status" value="2"/>
</dbReference>
<feature type="compositionally biased region" description="Gly residues" evidence="1">
    <location>
        <begin position="253"/>
        <end position="271"/>
    </location>
</feature>
<evidence type="ECO:0000313" key="2">
    <source>
        <dbReference type="EMBL" id="KAL1297855.1"/>
    </source>
</evidence>
<dbReference type="GeneID" id="95980081"/>
<dbReference type="InterPro" id="IPR029058">
    <property type="entry name" value="AB_hydrolase_fold"/>
</dbReference>
<dbReference type="PANTHER" id="PTHR42103:SF2">
    <property type="entry name" value="AB HYDROLASE-1 DOMAIN-CONTAINING PROTEIN"/>
    <property type="match status" value="1"/>
</dbReference>